<feature type="transmembrane region" description="Helical" evidence="1">
    <location>
        <begin position="23"/>
        <end position="44"/>
    </location>
</feature>
<proteinExistence type="inferred from homology"/>
<dbReference type="SUPFAM" id="SSF53649">
    <property type="entry name" value="Alkaline phosphatase-like"/>
    <property type="match status" value="1"/>
</dbReference>
<organism evidence="2 3">
    <name type="scientific">Rhamnusium bicolor</name>
    <dbReference type="NCBI Taxonomy" id="1586634"/>
    <lineage>
        <taxon>Eukaryota</taxon>
        <taxon>Metazoa</taxon>
        <taxon>Ecdysozoa</taxon>
        <taxon>Arthropoda</taxon>
        <taxon>Hexapoda</taxon>
        <taxon>Insecta</taxon>
        <taxon>Pterygota</taxon>
        <taxon>Neoptera</taxon>
        <taxon>Endopterygota</taxon>
        <taxon>Coleoptera</taxon>
        <taxon>Polyphaga</taxon>
        <taxon>Cucujiformia</taxon>
        <taxon>Chrysomeloidea</taxon>
        <taxon>Cerambycidae</taxon>
        <taxon>Lepturinae</taxon>
        <taxon>Rhagiini</taxon>
        <taxon>Rhamnusium</taxon>
    </lineage>
</organism>
<dbReference type="GO" id="GO:0006506">
    <property type="term" value="P:GPI anchor biosynthetic process"/>
    <property type="evidence" value="ECO:0007669"/>
    <property type="project" value="UniProtKB-KW"/>
</dbReference>
<dbReference type="InterPro" id="IPR037671">
    <property type="entry name" value="PIGN_N"/>
</dbReference>
<keyword evidence="1" id="KW-0812">Transmembrane</keyword>
<evidence type="ECO:0000313" key="2">
    <source>
        <dbReference type="EMBL" id="KAJ8971288.1"/>
    </source>
</evidence>
<dbReference type="InterPro" id="IPR007070">
    <property type="entry name" value="GPI_EtnP_transferase_1"/>
</dbReference>
<keyword evidence="1" id="KW-0256">Endoplasmic reticulum</keyword>
<keyword evidence="3" id="KW-1185">Reference proteome</keyword>
<keyword evidence="1" id="KW-0808">Transferase</keyword>
<dbReference type="GO" id="GO:0051377">
    <property type="term" value="F:mannose-ethanolamine phosphotransferase activity"/>
    <property type="evidence" value="ECO:0007669"/>
    <property type="project" value="UniProtKB-UniRule"/>
</dbReference>
<dbReference type="InterPro" id="IPR002591">
    <property type="entry name" value="Phosphodiest/P_Trfase"/>
</dbReference>
<comment type="caution">
    <text evidence="1">Lacks conserved residue(s) required for the propagation of feature annotation.</text>
</comment>
<evidence type="ECO:0000313" key="3">
    <source>
        <dbReference type="Proteomes" id="UP001162156"/>
    </source>
</evidence>
<keyword evidence="1" id="KW-0472">Membrane</keyword>
<dbReference type="PANTHER" id="PTHR12250">
    <property type="entry name" value="PHOSPHATIDYLINOSITOL GLYCAN, CLASS N"/>
    <property type="match status" value="1"/>
</dbReference>
<accession>A0AAV8ZUX2</accession>
<dbReference type="AlphaFoldDB" id="A0AAV8ZUX2"/>
<dbReference type="Pfam" id="PF01663">
    <property type="entry name" value="Phosphodiest"/>
    <property type="match status" value="1"/>
</dbReference>
<dbReference type="EC" id="2.-.-.-" evidence="1"/>
<dbReference type="GO" id="GO:0005789">
    <property type="term" value="C:endoplasmic reticulum membrane"/>
    <property type="evidence" value="ECO:0007669"/>
    <property type="project" value="UniProtKB-SubCell"/>
</dbReference>
<comment type="similarity">
    <text evidence="1">Belongs to the PIGG/PIGN/PIGO family. PIGN subfamily.</text>
</comment>
<comment type="function">
    <text evidence="1">Ethanolamine phosphate transferase involved in glycosylphosphatidylinositol-anchor biosynthesis. Transfers ethanolamine phosphate to the first alpha-1,4-linked mannose of the glycosylphosphatidylinositol precursor of GPI-anchor.</text>
</comment>
<dbReference type="EMBL" id="JANEYF010000231">
    <property type="protein sequence ID" value="KAJ8971288.1"/>
    <property type="molecule type" value="Genomic_DNA"/>
</dbReference>
<keyword evidence="1" id="KW-0337">GPI-anchor biosynthesis</keyword>
<keyword evidence="1" id="KW-1133">Transmembrane helix</keyword>
<dbReference type="Proteomes" id="UP001162156">
    <property type="component" value="Unassembled WGS sequence"/>
</dbReference>
<dbReference type="PANTHER" id="PTHR12250:SF0">
    <property type="entry name" value="GPI ETHANOLAMINE PHOSPHATE TRANSFERASE 1"/>
    <property type="match status" value="1"/>
</dbReference>
<protein>
    <recommendedName>
        <fullName evidence="1">GPI ethanolamine phosphate transferase 1</fullName>
        <ecNumber evidence="1">2.-.-.-</ecNumber>
    </recommendedName>
</protein>
<dbReference type="InterPro" id="IPR017850">
    <property type="entry name" value="Alkaline_phosphatase_core_sf"/>
</dbReference>
<comment type="pathway">
    <text evidence="1">Glycolipid biosynthesis; glycosylphosphatidylinositol-anchor biosynthesis.</text>
</comment>
<gene>
    <name evidence="2" type="ORF">NQ314_000765</name>
</gene>
<name>A0AAV8ZUX2_9CUCU</name>
<comment type="subcellular location">
    <subcellularLocation>
        <location evidence="1">Endoplasmic reticulum membrane</location>
        <topology evidence="1">Multi-pass membrane protein</topology>
    </subcellularLocation>
</comment>
<dbReference type="Gene3D" id="3.40.720.10">
    <property type="entry name" value="Alkaline Phosphatase, subunit A"/>
    <property type="match status" value="1"/>
</dbReference>
<evidence type="ECO:0000256" key="1">
    <source>
        <dbReference type="RuleBase" id="RU367138"/>
    </source>
</evidence>
<dbReference type="CDD" id="cd16020">
    <property type="entry name" value="GPI_EPT_1"/>
    <property type="match status" value="1"/>
</dbReference>
<reference evidence="2" key="1">
    <citation type="journal article" date="2023" name="Insect Mol. Biol.">
        <title>Genome sequencing provides insights into the evolution of gene families encoding plant cell wall-degrading enzymes in longhorned beetles.</title>
        <authorList>
            <person name="Shin N.R."/>
            <person name="Okamura Y."/>
            <person name="Kirsch R."/>
            <person name="Pauchet Y."/>
        </authorList>
    </citation>
    <scope>NUCLEOTIDE SEQUENCE</scope>
    <source>
        <strain evidence="2">RBIC_L_NR</strain>
    </source>
</reference>
<sequence length="410" mass="46246">MKFLGANMDEDDRDVNKYKKYKIILWGLMVHFLLLFAVFDVYFASPLDKGMAPVKSTDLPPAKRLVLFVADGLRAEAMYGDDENYRIPFLTKLKQSGSWGVVHTRMPTESRPGHVAMLAGIYEDPSAIFKGWKANPVPFDSVISQSNNSWCWGSPDIIKLFNKDDLPTVHLHAYGSEMEDFGKNNTGLLDVWVYNKVEKFLKEVHGCRGSLCGKYFSGGNFFFLHLLGIDTAGHGYKPHSKEYINNIKLVDEIVRNTTELFETTFNDQSTAYVFTSDHGMTDWGSHGSGSRHETEVPIIAWGAGIRANNQRQDINQIDIAPLLSSLIGINIPINSLGIVPITFLNLNEDELSNVLLSNTLQLLKIFNIKKRRIETNALVVVPFKSITDKSVSEMLDRLNKLQNKKKLRNL</sequence>
<comment type="caution">
    <text evidence="2">The sequence shown here is derived from an EMBL/GenBank/DDBJ whole genome shotgun (WGS) entry which is preliminary data.</text>
</comment>